<name>D0NP62_PHYIT</name>
<organism evidence="1 2">
    <name type="scientific">Phytophthora infestans (strain T30-4)</name>
    <name type="common">Potato late blight agent</name>
    <dbReference type="NCBI Taxonomy" id="403677"/>
    <lineage>
        <taxon>Eukaryota</taxon>
        <taxon>Sar</taxon>
        <taxon>Stramenopiles</taxon>
        <taxon>Oomycota</taxon>
        <taxon>Peronosporomycetes</taxon>
        <taxon>Peronosporales</taxon>
        <taxon>Peronosporaceae</taxon>
        <taxon>Phytophthora</taxon>
    </lineage>
</organism>
<evidence type="ECO:0000313" key="2">
    <source>
        <dbReference type="Proteomes" id="UP000006643"/>
    </source>
</evidence>
<accession>D0NP62</accession>
<dbReference type="HOGENOM" id="CLU_845869_0_0_1"/>
<dbReference type="InParanoid" id="D0NP62"/>
<gene>
    <name evidence="1" type="ORF">PITG_14841</name>
</gene>
<dbReference type="VEuPathDB" id="FungiDB:PITG_14841"/>
<dbReference type="OrthoDB" id="98112at2759"/>
<proteinExistence type="predicted"/>
<dbReference type="EMBL" id="DS028150">
    <property type="protein sequence ID" value="EEY62404.1"/>
    <property type="molecule type" value="Genomic_DNA"/>
</dbReference>
<dbReference type="AlphaFoldDB" id="D0NP62"/>
<reference evidence="2" key="1">
    <citation type="journal article" date="2009" name="Nature">
        <title>Genome sequence and analysis of the Irish potato famine pathogen Phytophthora infestans.</title>
        <authorList>
            <consortium name="The Broad Institute Genome Sequencing Platform"/>
            <person name="Haas B.J."/>
            <person name="Kamoun S."/>
            <person name="Zody M.C."/>
            <person name="Jiang R.H."/>
            <person name="Handsaker R.E."/>
            <person name="Cano L.M."/>
            <person name="Grabherr M."/>
            <person name="Kodira C.D."/>
            <person name="Raffaele S."/>
            <person name="Torto-Alalibo T."/>
            <person name="Bozkurt T.O."/>
            <person name="Ah-Fong A.M."/>
            <person name="Alvarado L."/>
            <person name="Anderson V.L."/>
            <person name="Armstrong M.R."/>
            <person name="Avrova A."/>
            <person name="Baxter L."/>
            <person name="Beynon J."/>
            <person name="Boevink P.C."/>
            <person name="Bollmann S.R."/>
            <person name="Bos J.I."/>
            <person name="Bulone V."/>
            <person name="Cai G."/>
            <person name="Cakir C."/>
            <person name="Carrington J.C."/>
            <person name="Chawner M."/>
            <person name="Conti L."/>
            <person name="Costanzo S."/>
            <person name="Ewan R."/>
            <person name="Fahlgren N."/>
            <person name="Fischbach M.A."/>
            <person name="Fugelstad J."/>
            <person name="Gilroy E.M."/>
            <person name="Gnerre S."/>
            <person name="Green P.J."/>
            <person name="Grenville-Briggs L.J."/>
            <person name="Griffith J."/>
            <person name="Grunwald N.J."/>
            <person name="Horn K."/>
            <person name="Horner N.R."/>
            <person name="Hu C.H."/>
            <person name="Huitema E."/>
            <person name="Jeong D.H."/>
            <person name="Jones A.M."/>
            <person name="Jones J.D."/>
            <person name="Jones R.W."/>
            <person name="Karlsson E.K."/>
            <person name="Kunjeti S.G."/>
            <person name="Lamour K."/>
            <person name="Liu Z."/>
            <person name="Ma L."/>
            <person name="Maclean D."/>
            <person name="Chibucos M.C."/>
            <person name="McDonald H."/>
            <person name="McWalters J."/>
            <person name="Meijer H.J."/>
            <person name="Morgan W."/>
            <person name="Morris P.F."/>
            <person name="Munro C.A."/>
            <person name="O'Neill K."/>
            <person name="Ospina-Giraldo M."/>
            <person name="Pinzon A."/>
            <person name="Pritchard L."/>
            <person name="Ramsahoye B."/>
            <person name="Ren Q."/>
            <person name="Restrepo S."/>
            <person name="Roy S."/>
            <person name="Sadanandom A."/>
            <person name="Savidor A."/>
            <person name="Schornack S."/>
            <person name="Schwartz D.C."/>
            <person name="Schumann U.D."/>
            <person name="Schwessinger B."/>
            <person name="Seyer L."/>
            <person name="Sharpe T."/>
            <person name="Silvar C."/>
            <person name="Song J."/>
            <person name="Studholme D.J."/>
            <person name="Sykes S."/>
            <person name="Thines M."/>
            <person name="van de Vondervoort P.J."/>
            <person name="Phuntumart V."/>
            <person name="Wawra S."/>
            <person name="Weide R."/>
            <person name="Win J."/>
            <person name="Young C."/>
            <person name="Zhou S."/>
            <person name="Fry W."/>
            <person name="Meyers B.C."/>
            <person name="van West P."/>
            <person name="Ristaino J."/>
            <person name="Govers F."/>
            <person name="Birch P.R."/>
            <person name="Whisson S.C."/>
            <person name="Judelson H.S."/>
            <person name="Nusbaum C."/>
        </authorList>
    </citation>
    <scope>NUCLEOTIDE SEQUENCE [LARGE SCALE GENOMIC DNA]</scope>
    <source>
        <strain evidence="2">T30-4</strain>
    </source>
</reference>
<dbReference type="Proteomes" id="UP000006643">
    <property type="component" value="Unassembled WGS sequence"/>
</dbReference>
<protein>
    <submittedName>
        <fullName evidence="1">Uncharacterized protein</fullName>
    </submittedName>
</protein>
<dbReference type="RefSeq" id="XP_002899040.1">
    <property type="nucleotide sequence ID" value="XM_002898994.1"/>
</dbReference>
<sequence>MTRPIVDANKDKCGQGTTLTDPTPRIIKVDPVSYALQTEAGTSDMVLNTQELLERCSFLDNNQLFCDALSMDSMMAGPRFGIYGKFDGPLRKNGIFGLCVVARDATAAIVRFEFSRTDDESMEADPVDPIDQGACRRGNTIARCGVQRLWTSAKRSQQSRRPNIHQISTNSMEKARRRIAICQSPVGTMEKLSLEGLSSIIATSPQPEGGSELHIDLFGGSVWCHDPTWVEKTTTTGQALGLLWDTVNGTVLLPAEKLLKTQLRIQQLLQTDRASKPDLNNFLGSLRHVAACFSTVNVGLPFDDFPSRVGAIMCRQGLTGATNAKYQAT</sequence>
<dbReference type="KEGG" id="pif:PITG_14841"/>
<dbReference type="GeneID" id="9467958"/>
<keyword evidence="2" id="KW-1185">Reference proteome</keyword>
<evidence type="ECO:0000313" key="1">
    <source>
        <dbReference type="EMBL" id="EEY62404.1"/>
    </source>
</evidence>